<evidence type="ECO:0000313" key="3">
    <source>
        <dbReference type="Proteomes" id="UP001383192"/>
    </source>
</evidence>
<organism evidence="2 3">
    <name type="scientific">Paramarasmius palmivorus</name>
    <dbReference type="NCBI Taxonomy" id="297713"/>
    <lineage>
        <taxon>Eukaryota</taxon>
        <taxon>Fungi</taxon>
        <taxon>Dikarya</taxon>
        <taxon>Basidiomycota</taxon>
        <taxon>Agaricomycotina</taxon>
        <taxon>Agaricomycetes</taxon>
        <taxon>Agaricomycetidae</taxon>
        <taxon>Agaricales</taxon>
        <taxon>Marasmiineae</taxon>
        <taxon>Marasmiaceae</taxon>
        <taxon>Paramarasmius</taxon>
    </lineage>
</organism>
<protein>
    <recommendedName>
        <fullName evidence="1">GST N-terminal domain-containing protein</fullName>
    </recommendedName>
</protein>
<dbReference type="PROSITE" id="PS50404">
    <property type="entry name" value="GST_NTER"/>
    <property type="match status" value="1"/>
</dbReference>
<dbReference type="InterPro" id="IPR004045">
    <property type="entry name" value="Glutathione_S-Trfase_N"/>
</dbReference>
<dbReference type="InterPro" id="IPR036282">
    <property type="entry name" value="Glutathione-S-Trfase_C_sf"/>
</dbReference>
<dbReference type="Gene3D" id="3.40.30.10">
    <property type="entry name" value="Glutaredoxin"/>
    <property type="match status" value="1"/>
</dbReference>
<accession>A0AAW0DRG6</accession>
<evidence type="ECO:0000259" key="1">
    <source>
        <dbReference type="PROSITE" id="PS50404"/>
    </source>
</evidence>
<dbReference type="InterPro" id="IPR054416">
    <property type="entry name" value="GST_UstS-like_C"/>
</dbReference>
<dbReference type="EMBL" id="JAYKXP010000009">
    <property type="protein sequence ID" value="KAK7054416.1"/>
    <property type="molecule type" value="Genomic_DNA"/>
</dbReference>
<dbReference type="Gene3D" id="1.20.1050.10">
    <property type="match status" value="1"/>
</dbReference>
<dbReference type="Pfam" id="PF22041">
    <property type="entry name" value="GST_C_7"/>
    <property type="match status" value="1"/>
</dbReference>
<proteinExistence type="predicted"/>
<dbReference type="AlphaFoldDB" id="A0AAW0DRG6"/>
<dbReference type="InterPro" id="IPR036249">
    <property type="entry name" value="Thioredoxin-like_sf"/>
</dbReference>
<feature type="domain" description="GST N-terminal" evidence="1">
    <location>
        <begin position="12"/>
        <end position="103"/>
    </location>
</feature>
<dbReference type="Proteomes" id="UP001383192">
    <property type="component" value="Unassembled WGS sequence"/>
</dbReference>
<sequence length="254" mass="29536">MSAQQEIELYDIPSKLPIIAWSPNVWKARYCFNYKKIPYKTIWVEYPDIQSTCKRLGAEPTSTNSDGTPLYTLPIIRDPNTGAVISDSPRIAEYLEANYPDTPTLYPPGTHAFQAAFLDAFEDLHLKVSRFTLPKTLNILNPPSYTFFKEDRERRRGRSILMEDFYPKGQEKEELWKGWKDDWAVVDGWIRKNPSGDFVFGETITWADLVIAGWVIWMRIVFGVDSEEWKDMATWHGGRWSKLLDNLSEYEAIH</sequence>
<dbReference type="SUPFAM" id="SSF47616">
    <property type="entry name" value="GST C-terminal domain-like"/>
    <property type="match status" value="1"/>
</dbReference>
<gene>
    <name evidence="2" type="ORF">VNI00_003614</name>
</gene>
<name>A0AAW0DRG6_9AGAR</name>
<dbReference type="CDD" id="cd03038">
    <property type="entry name" value="GST_N_etherase_LigE"/>
    <property type="match status" value="1"/>
</dbReference>
<comment type="caution">
    <text evidence="2">The sequence shown here is derived from an EMBL/GenBank/DDBJ whole genome shotgun (WGS) entry which is preliminary data.</text>
</comment>
<dbReference type="SUPFAM" id="SSF52833">
    <property type="entry name" value="Thioredoxin-like"/>
    <property type="match status" value="1"/>
</dbReference>
<reference evidence="2 3" key="1">
    <citation type="submission" date="2024-01" db="EMBL/GenBank/DDBJ databases">
        <title>A draft genome for a cacao thread blight-causing isolate of Paramarasmius palmivorus.</title>
        <authorList>
            <person name="Baruah I.K."/>
            <person name="Bukari Y."/>
            <person name="Amoako-Attah I."/>
            <person name="Meinhardt L.W."/>
            <person name="Bailey B.A."/>
            <person name="Cohen S.P."/>
        </authorList>
    </citation>
    <scope>NUCLEOTIDE SEQUENCE [LARGE SCALE GENOMIC DNA]</scope>
    <source>
        <strain evidence="2 3">GH-12</strain>
    </source>
</reference>
<evidence type="ECO:0000313" key="2">
    <source>
        <dbReference type="EMBL" id="KAK7054416.1"/>
    </source>
</evidence>
<dbReference type="Pfam" id="PF13409">
    <property type="entry name" value="GST_N_2"/>
    <property type="match status" value="1"/>
</dbReference>
<keyword evidence="3" id="KW-1185">Reference proteome</keyword>